<dbReference type="Gene3D" id="3.30.460.10">
    <property type="entry name" value="Beta Polymerase, domain 2"/>
    <property type="match status" value="1"/>
</dbReference>
<dbReference type="Pfam" id="PF04457">
    <property type="entry name" value="MJ1316"/>
    <property type="match status" value="1"/>
</dbReference>
<feature type="compositionally biased region" description="Polar residues" evidence="1">
    <location>
        <begin position="185"/>
        <end position="194"/>
    </location>
</feature>
<reference evidence="4 5" key="1">
    <citation type="journal article" date="2015" name="Genome Biol. Evol.">
        <title>Comparative Genomics of a Bacterivorous Green Alga Reveals Evolutionary Causalities and Consequences of Phago-Mixotrophic Mode of Nutrition.</title>
        <authorList>
            <person name="Burns J.A."/>
            <person name="Paasch A."/>
            <person name="Narechania A."/>
            <person name="Kim E."/>
        </authorList>
    </citation>
    <scope>NUCLEOTIDE SEQUENCE [LARGE SCALE GENOMIC DNA]</scope>
    <source>
        <strain evidence="4 5">PLY_AMNH</strain>
    </source>
</reference>
<dbReference type="InterPro" id="IPR042653">
    <property type="entry name" value="Leng9"/>
</dbReference>
<dbReference type="SUPFAM" id="SSF52540">
    <property type="entry name" value="P-loop containing nucleoside triphosphate hydrolases"/>
    <property type="match status" value="1"/>
</dbReference>
<dbReference type="Proteomes" id="UP001190700">
    <property type="component" value="Unassembled WGS sequence"/>
</dbReference>
<evidence type="ECO:0000259" key="3">
    <source>
        <dbReference type="Pfam" id="PF10469"/>
    </source>
</evidence>
<dbReference type="InterPro" id="IPR009097">
    <property type="entry name" value="Cyclic_Pdiesterase"/>
</dbReference>
<accession>A0AAE0FNE8</accession>
<dbReference type="InterPro" id="IPR040459">
    <property type="entry name" value="MJ1316"/>
</dbReference>
<keyword evidence="5" id="KW-1185">Reference proteome</keyword>
<dbReference type="Gene3D" id="3.90.1140.10">
    <property type="entry name" value="Cyclic phosphodiesterase"/>
    <property type="match status" value="1"/>
</dbReference>
<dbReference type="Pfam" id="PF13671">
    <property type="entry name" value="AAA_33"/>
    <property type="match status" value="1"/>
</dbReference>
<evidence type="ECO:0000313" key="4">
    <source>
        <dbReference type="EMBL" id="KAK3262994.1"/>
    </source>
</evidence>
<dbReference type="SUPFAM" id="SSF55144">
    <property type="entry name" value="LigT-like"/>
    <property type="match status" value="1"/>
</dbReference>
<dbReference type="InterPro" id="IPR019510">
    <property type="entry name" value="AKAP7-like_phosphoesterase"/>
</dbReference>
<sequence>MAVFKGTETEAEHINLTQEGTRSEVNVSSVNFETQEPLVFSAKGSSHEVESGYISLSNHEETNEETKSSTRLRTAADVVHRIMWDEKLRKHMNNFTIGYTDRFVGILEEPFDKFEWEDMARVGISTRVLVPKHRIEYFKFAGRLVWDKRKRVDHVFGSGNVDGEPLIAQLVRMQSEIEEKEVESCPSTSDTPSATFHVAVPKPRPGMKSRPAMSKPILRHTAPPRSLGSPPRWRFPSPPSPATISQAPGGGSDELANADIPADVRREPMVPDEGLPDCAAVVEARLSSATLNAADAPAGDDACKARAHAWSGPASGRCVTAPEKTGDEERPTHFISVRVQDAACLEAAHSVQRALVAQRPELAAALLPAAKLHVTIAMVRLETAADEQAAIEALHSAEVRAALQRRLPARCGYRVHGVGCFGGRVLHARLHPVDRAALGEFRRELLKNLAAAHVRVVAERDVFTPHMTLAKLSRAQLRRLGPIESTCFAEWQNHPFGLQAVGGLELARCGAAAIDRDGFYARLCPPVRNAGVRCRGDPPLPEAAAAGDITRRALPPLAATLADTLATPRKCCVILRGVPGSGKSSLTARIVERAEDAGREACVFSADHHLLEPDGTYLYSAARRARAHATCWSRFQAAAAAGTASMLLLDNTNSTRKEYSGYAECAQAHGYTVVVVEMTCCSAGELLAFQARGLHGVSEEAVTRMRIHWESDPAAWLVDSADLRGLCPRDRPEPARAGRQQETHAVSRSGTDQADGAGESTPALVRGHAGGAGSKNASLEQIWLGGATDRAREVTEIFLFDFDMTLAVTYGTEQGQMKWEQRHDTPWPQDRDWLNSPESLQLPGGVAPGPGLPLWVESTGHKAGLAAVVTGRRGTEGDAMAAAVHAALASIVPPSTITPDRVLLRSPDTQLTTAEAKVAHLDALLKEHLACRHVSVVDDDVLCLQAYERYSEELAAASPGRAPQITVHSSGALGAKHRQRSVRAAGCQLPSHIPTGSAQHPPPGDQVHSFLYARGLLRASRRERCAAAVVALLEEAWCKELLALDPDLRTHHPPSSTASAPATGIVHPFGSHCLGRVGDLDLCLLAPANCPADWCVKRLQTVLRQRGMTPESMHAAPSARCPCLRLRFEFLHSPPLEADIVFAPVLPPGAQPAEVAEAVSRCLAPVTFSEVSRCTAPEAITTSGIGYMNFILDTLAHSKGCSVPVASFAMVVETLTALLRAAGVKGNEFHCVRSFQLVEVARAAVENEISSAGFRGHGEDVAACHGRVISSEDLFAKVVRFAAAQPAEYWEDVCQTAEVASERLCEARQVMGFVAEWLEAGCMPRSAGTATQTNATCTTSASSRKACDGCDEFLLDDLEEALREWGAQRVGTTYVETKILASPALGAEAVWGLRSFLCGRRVPTLLRELVEIEGISIRPAAVKSSEGVPVLVGFSMSCSEHHDGVKMSKAIELLSTELKSLIDSANTRFNACRKEQRSAHSSSDVCHFEIIMHDSDSKGKFQQ</sequence>
<dbReference type="InterPro" id="IPR027417">
    <property type="entry name" value="P-loop_NTPase"/>
</dbReference>
<evidence type="ECO:0000259" key="2">
    <source>
        <dbReference type="Pfam" id="PF04457"/>
    </source>
</evidence>
<protein>
    <recommendedName>
        <fullName evidence="6">2',3'-cyclic-nucleotide 3'-phosphodiesterase</fullName>
    </recommendedName>
</protein>
<feature type="domain" description="MJ1316 RNA cyclic group end recognition" evidence="2">
    <location>
        <begin position="72"/>
        <end position="148"/>
    </location>
</feature>
<dbReference type="InterPro" id="IPR043519">
    <property type="entry name" value="NT_sf"/>
</dbReference>
<gene>
    <name evidence="4" type="ORF">CYMTET_28178</name>
</gene>
<name>A0AAE0FNE8_9CHLO</name>
<dbReference type="PANTHER" id="PTHR46729">
    <property type="entry name" value="LEUKOCYTE RECEPTOR CLUSTER MEMBER 9"/>
    <property type="match status" value="1"/>
</dbReference>
<feature type="domain" description="A-kinase anchor protein 7-like phosphoesterase" evidence="3">
    <location>
        <begin position="331"/>
        <end position="521"/>
    </location>
</feature>
<organism evidence="4 5">
    <name type="scientific">Cymbomonas tetramitiformis</name>
    <dbReference type="NCBI Taxonomy" id="36881"/>
    <lineage>
        <taxon>Eukaryota</taxon>
        <taxon>Viridiplantae</taxon>
        <taxon>Chlorophyta</taxon>
        <taxon>Pyramimonadophyceae</taxon>
        <taxon>Pyramimonadales</taxon>
        <taxon>Pyramimonadaceae</taxon>
        <taxon>Cymbomonas</taxon>
    </lineage>
</organism>
<proteinExistence type="predicted"/>
<dbReference type="Pfam" id="PF10469">
    <property type="entry name" value="AKAP7_NLS"/>
    <property type="match status" value="1"/>
</dbReference>
<feature type="region of interest" description="Disordered" evidence="1">
    <location>
        <begin position="727"/>
        <end position="774"/>
    </location>
</feature>
<evidence type="ECO:0000313" key="5">
    <source>
        <dbReference type="Proteomes" id="UP001190700"/>
    </source>
</evidence>
<comment type="caution">
    <text evidence="4">The sequence shown here is derived from an EMBL/GenBank/DDBJ whole genome shotgun (WGS) entry which is preliminary data.</text>
</comment>
<evidence type="ECO:0000256" key="1">
    <source>
        <dbReference type="SAM" id="MobiDB-lite"/>
    </source>
</evidence>
<dbReference type="SUPFAM" id="SSF81301">
    <property type="entry name" value="Nucleotidyltransferase"/>
    <property type="match status" value="1"/>
</dbReference>
<feature type="region of interest" description="Disordered" evidence="1">
    <location>
        <begin position="183"/>
        <end position="253"/>
    </location>
</feature>
<feature type="compositionally biased region" description="Polar residues" evidence="1">
    <location>
        <begin position="743"/>
        <end position="752"/>
    </location>
</feature>
<feature type="compositionally biased region" description="Basic and acidic residues" evidence="1">
    <location>
        <begin position="727"/>
        <end position="742"/>
    </location>
</feature>
<dbReference type="Gene3D" id="3.40.50.300">
    <property type="entry name" value="P-loop containing nucleotide triphosphate hydrolases"/>
    <property type="match status" value="1"/>
</dbReference>
<dbReference type="EMBL" id="LGRX02015816">
    <property type="protein sequence ID" value="KAK3262994.1"/>
    <property type="molecule type" value="Genomic_DNA"/>
</dbReference>
<dbReference type="PANTHER" id="PTHR46729:SF1">
    <property type="entry name" value="LEUKOCYTE RECEPTOR CLUSTER MEMBER 9"/>
    <property type="match status" value="1"/>
</dbReference>
<evidence type="ECO:0008006" key="6">
    <source>
        <dbReference type="Google" id="ProtNLM"/>
    </source>
</evidence>